<feature type="transmembrane region" description="Helical" evidence="1">
    <location>
        <begin position="97"/>
        <end position="117"/>
    </location>
</feature>
<name>A0A7J6KHC5_TOXGO</name>
<organism evidence="2 3">
    <name type="scientific">Toxoplasma gondii</name>
    <dbReference type="NCBI Taxonomy" id="5811"/>
    <lineage>
        <taxon>Eukaryota</taxon>
        <taxon>Sar</taxon>
        <taxon>Alveolata</taxon>
        <taxon>Apicomplexa</taxon>
        <taxon>Conoidasida</taxon>
        <taxon>Coccidia</taxon>
        <taxon>Eucoccidiorida</taxon>
        <taxon>Eimeriorina</taxon>
        <taxon>Sarcocystidae</taxon>
        <taxon>Toxoplasma</taxon>
    </lineage>
</organism>
<proteinExistence type="predicted"/>
<evidence type="ECO:0000313" key="3">
    <source>
        <dbReference type="Proteomes" id="UP000557509"/>
    </source>
</evidence>
<sequence length="225" mass="24760">MEIAMHDDGWLEEQGLDIRRSVRTIHPREGLHLMCVVPIFMDPSPPDCSGVLDVRKVVDAHNTKLLYGSESNESSLPEMKRDVAAAGDMAINQNDPMMVIAGLATIVIGIALVSLHSKLENLNSWRRLNALLMLRRTNLFLPRQSKTRVTTKECASVLNSGVTSSESFPEDEYCTARTLRKVPKGSITMRIGIRNTVGLRLGTATEGNVLGGLAVLKEFYLMTGP</sequence>
<dbReference type="Proteomes" id="UP000557509">
    <property type="component" value="Unassembled WGS sequence"/>
</dbReference>
<dbReference type="VEuPathDB" id="ToxoDB:TGME49_292610"/>
<evidence type="ECO:0000313" key="2">
    <source>
        <dbReference type="EMBL" id="KAF4646370.1"/>
    </source>
</evidence>
<keyword evidence="1" id="KW-0812">Transmembrane</keyword>
<keyword evidence="1" id="KW-0472">Membrane</keyword>
<comment type="caution">
    <text evidence="2">The sequence shown here is derived from an EMBL/GenBank/DDBJ whole genome shotgun (WGS) entry which is preliminary data.</text>
</comment>
<gene>
    <name evidence="2" type="ORF">TGRH88_084010</name>
</gene>
<dbReference type="AlphaFoldDB" id="A0A7J6KHC5"/>
<evidence type="ECO:0000256" key="1">
    <source>
        <dbReference type="SAM" id="Phobius"/>
    </source>
</evidence>
<dbReference type="EMBL" id="JAAUHK010000008">
    <property type="protein sequence ID" value="KAF4646370.1"/>
    <property type="molecule type" value="Genomic_DNA"/>
</dbReference>
<keyword evidence="3" id="KW-1185">Reference proteome</keyword>
<accession>A0A7J6KHC5</accession>
<keyword evidence="1" id="KW-1133">Transmembrane helix</keyword>
<protein>
    <submittedName>
        <fullName evidence="2">Putative toxoplasma gondii family C protein</fullName>
    </submittedName>
</protein>
<reference evidence="2 3" key="1">
    <citation type="submission" date="2020-03" db="EMBL/GenBank/DDBJ databases">
        <title>Genome sequence of Toxoplasma gondii RH-88 strain.</title>
        <authorList>
            <person name="Lorenzi H.A."/>
            <person name="Venepally P."/>
            <person name="Rozenberg A."/>
            <person name="Sibley D."/>
        </authorList>
    </citation>
    <scope>NUCLEOTIDE SEQUENCE [LARGE SCALE GENOMIC DNA]</scope>
    <source>
        <strain evidence="2 3">RH-88</strain>
    </source>
</reference>